<feature type="compositionally biased region" description="Low complexity" evidence="1">
    <location>
        <begin position="58"/>
        <end position="67"/>
    </location>
</feature>
<evidence type="ECO:0000313" key="2">
    <source>
        <dbReference type="EMBL" id="GGS34503.1"/>
    </source>
</evidence>
<organism evidence="2 3">
    <name type="scientific">Deinococcus knuensis</name>
    <dbReference type="NCBI Taxonomy" id="1837380"/>
    <lineage>
        <taxon>Bacteria</taxon>
        <taxon>Thermotogati</taxon>
        <taxon>Deinococcota</taxon>
        <taxon>Deinococci</taxon>
        <taxon>Deinococcales</taxon>
        <taxon>Deinococcaceae</taxon>
        <taxon>Deinococcus</taxon>
    </lineage>
</organism>
<feature type="region of interest" description="Disordered" evidence="1">
    <location>
        <begin position="43"/>
        <end position="75"/>
    </location>
</feature>
<reference evidence="3" key="1">
    <citation type="journal article" date="2019" name="Int. J. Syst. Evol. Microbiol.">
        <title>The Global Catalogue of Microorganisms (GCM) 10K type strain sequencing project: providing services to taxonomists for standard genome sequencing and annotation.</title>
        <authorList>
            <consortium name="The Broad Institute Genomics Platform"/>
            <consortium name="The Broad Institute Genome Sequencing Center for Infectious Disease"/>
            <person name="Wu L."/>
            <person name="Ma J."/>
        </authorList>
    </citation>
    <scope>NUCLEOTIDE SEQUENCE [LARGE SCALE GENOMIC DNA]</scope>
    <source>
        <strain evidence="3">JCM 31406</strain>
    </source>
</reference>
<keyword evidence="3" id="KW-1185">Reference proteome</keyword>
<gene>
    <name evidence="2" type="ORF">GCM10008961_27810</name>
</gene>
<dbReference type="EMBL" id="BMQO01000015">
    <property type="protein sequence ID" value="GGS34503.1"/>
    <property type="molecule type" value="Genomic_DNA"/>
</dbReference>
<evidence type="ECO:0000313" key="3">
    <source>
        <dbReference type="Proteomes" id="UP000620633"/>
    </source>
</evidence>
<proteinExistence type="predicted"/>
<protein>
    <submittedName>
        <fullName evidence="2">Uncharacterized protein</fullName>
    </submittedName>
</protein>
<sequence>MQERQRAAALHAEFAHVGHVEHTGGVADGVVFGFHARVLHGHVPPAEGHHSGSGAQVRGMQGRPLQRLGGGLVHT</sequence>
<evidence type="ECO:0000256" key="1">
    <source>
        <dbReference type="SAM" id="MobiDB-lite"/>
    </source>
</evidence>
<dbReference type="Proteomes" id="UP000620633">
    <property type="component" value="Unassembled WGS sequence"/>
</dbReference>
<accession>A0ABQ2SMN2</accession>
<name>A0ABQ2SMN2_9DEIO</name>
<comment type="caution">
    <text evidence="2">The sequence shown here is derived from an EMBL/GenBank/DDBJ whole genome shotgun (WGS) entry which is preliminary data.</text>
</comment>